<keyword evidence="2" id="KW-1185">Reference proteome</keyword>
<dbReference type="HOGENOM" id="CLU_108879_4_2_11"/>
<dbReference type="OrthoDB" id="3234360at2"/>
<dbReference type="Proteomes" id="UP000001190">
    <property type="component" value="Chromosome"/>
</dbReference>
<dbReference type="KEGG" id="mmi:MMAR_3904"/>
<evidence type="ECO:0000313" key="1">
    <source>
        <dbReference type="EMBL" id="ACC42316.1"/>
    </source>
</evidence>
<accession>B2HPG4</accession>
<dbReference type="Gene3D" id="1.10.30.50">
    <property type="match status" value="1"/>
</dbReference>
<evidence type="ECO:0008006" key="3">
    <source>
        <dbReference type="Google" id="ProtNLM"/>
    </source>
</evidence>
<dbReference type="AlphaFoldDB" id="B2HPG4"/>
<gene>
    <name evidence="1" type="ordered locus">MMAR_3904</name>
</gene>
<dbReference type="EMBL" id="CP000854">
    <property type="protein sequence ID" value="ACC42316.1"/>
    <property type="molecule type" value="Genomic_DNA"/>
</dbReference>
<protein>
    <recommendedName>
        <fullName evidence="3">HNH endonuclease</fullName>
    </recommendedName>
</protein>
<dbReference type="eggNOG" id="COG1403">
    <property type="taxonomic scope" value="Bacteria"/>
</dbReference>
<proteinExistence type="predicted"/>
<dbReference type="STRING" id="216594.MMAR_3904"/>
<sequence>MPRAPRRCPGGNGTCTELIVNRRYCPEHTIAWAGERTASSRVTSAAGWKQFRASILKRDGYQCQIAYPDRCIGYATTVDKIIPAARRPDMALDPDNAQAACEPCQAHKGRTEDKCWPE</sequence>
<reference evidence="1 2" key="1">
    <citation type="journal article" date="2008" name="Genome Res.">
        <title>Insights from the complete genome sequence of Mycobacterium marinum on the evolution of Mycobacterium tuberculosis.</title>
        <authorList>
            <person name="Stinear T.P."/>
            <person name="Seemann T."/>
            <person name="Harrison P.F."/>
            <person name="Jenkin G.A."/>
            <person name="Davies J.K."/>
            <person name="Johnson P.D."/>
            <person name="Abdellah Z."/>
            <person name="Arrowsmith C."/>
            <person name="Chillingworth T."/>
            <person name="Churcher C."/>
            <person name="Clarke K."/>
            <person name="Cronin A."/>
            <person name="Davis P."/>
            <person name="Goodhead I."/>
            <person name="Holroyd N."/>
            <person name="Jagels K."/>
            <person name="Lord A."/>
            <person name="Moule S."/>
            <person name="Mungall K."/>
            <person name="Norbertczak H."/>
            <person name="Quail M.A."/>
            <person name="Rabbinowitsch E."/>
            <person name="Walker D."/>
            <person name="White B."/>
            <person name="Whitehead S."/>
            <person name="Small P.L."/>
            <person name="Brosch R."/>
            <person name="Ramakrishnan L."/>
            <person name="Fischbach M.A."/>
            <person name="Parkhill J."/>
            <person name="Cole S.T."/>
        </authorList>
    </citation>
    <scope>NUCLEOTIDE SEQUENCE [LARGE SCALE GENOMIC DNA]</scope>
    <source>
        <strain evidence="2">ATCC BAA-535 / M</strain>
    </source>
</reference>
<name>B2HPG4_MYCMM</name>
<organism evidence="1 2">
    <name type="scientific">Mycobacterium marinum (strain ATCC BAA-535 / M)</name>
    <dbReference type="NCBI Taxonomy" id="216594"/>
    <lineage>
        <taxon>Bacteria</taxon>
        <taxon>Bacillati</taxon>
        <taxon>Actinomycetota</taxon>
        <taxon>Actinomycetes</taxon>
        <taxon>Mycobacteriales</taxon>
        <taxon>Mycobacteriaceae</taxon>
        <taxon>Mycobacterium</taxon>
        <taxon>Mycobacterium ulcerans group</taxon>
    </lineage>
</organism>
<evidence type="ECO:0000313" key="2">
    <source>
        <dbReference type="Proteomes" id="UP000001190"/>
    </source>
</evidence>